<dbReference type="GO" id="GO:0052131">
    <property type="term" value="P:positive aerotaxis"/>
    <property type="evidence" value="ECO:0007669"/>
    <property type="project" value="UniProtKB-ARBA"/>
</dbReference>
<evidence type="ECO:0000256" key="11">
    <source>
        <dbReference type="SAM" id="MobiDB-lite"/>
    </source>
</evidence>
<gene>
    <name evidence="15" type="ORF">DFR43_103148</name>
</gene>
<evidence type="ECO:0000256" key="8">
    <source>
        <dbReference type="ARBA" id="ARBA00023136"/>
    </source>
</evidence>
<dbReference type="RefSeq" id="WP_133596003.1">
    <property type="nucleotide sequence ID" value="NZ_SNYL01000003.1"/>
</dbReference>
<keyword evidence="10" id="KW-0807">Transducer</keyword>
<name>A0A4R6UME8_9BURK</name>
<feature type="domain" description="PAS" evidence="13">
    <location>
        <begin position="21"/>
        <end position="77"/>
    </location>
</feature>
<keyword evidence="8" id="KW-0472">Membrane</keyword>
<comment type="similarity">
    <text evidence="9">Belongs to the methyl-accepting chemotaxis (MCP) protein family.</text>
</comment>
<evidence type="ECO:0000313" key="16">
    <source>
        <dbReference type="Proteomes" id="UP000295510"/>
    </source>
</evidence>
<dbReference type="Proteomes" id="UP000295510">
    <property type="component" value="Unassembled WGS sequence"/>
</dbReference>
<accession>A0A4R6UME8</accession>
<dbReference type="GO" id="GO:0005886">
    <property type="term" value="C:plasma membrane"/>
    <property type="evidence" value="ECO:0007669"/>
    <property type="project" value="UniProtKB-SubCell"/>
</dbReference>
<evidence type="ECO:0000259" key="14">
    <source>
        <dbReference type="PROSITE" id="PS50885"/>
    </source>
</evidence>
<dbReference type="CDD" id="cd11386">
    <property type="entry name" value="MCP_signal"/>
    <property type="match status" value="1"/>
</dbReference>
<dbReference type="PROSITE" id="PS50111">
    <property type="entry name" value="CHEMOTAXIS_TRANSDUC_2"/>
    <property type="match status" value="1"/>
</dbReference>
<feature type="domain" description="Methyl-accepting transducer" evidence="12">
    <location>
        <begin position="270"/>
        <end position="499"/>
    </location>
</feature>
<dbReference type="SUPFAM" id="SSF58104">
    <property type="entry name" value="Methyl-accepting chemotaxis protein (MCP) signaling domain"/>
    <property type="match status" value="1"/>
</dbReference>
<dbReference type="PANTHER" id="PTHR43531">
    <property type="entry name" value="PROTEIN ICFG"/>
    <property type="match status" value="1"/>
</dbReference>
<sequence>MRTNLPVTQKHYDFPADQTLISVTDLKGRITYCNTNFVNVSGFSREELLGQPHNIVRHPDMPEEAFRDMWHTILERGQPWTALVKNRRKNGDHYWVRANATPVRSGERIVGFLSVRTKPSADEIATYEQLYARMRAEKAAGRLVHVLDGGVVVRRGLLGGLQRALTPGLRGRLAGLTLLAAAGPLLPALAGAPAWGAVAGAAVTVPLAAWLATRVVRAIRAIIQTANTLAAGDLTHHVPVDASGEIRELQLALAQLNVSVRTVVRDIRHEVRNLLGGAAEIASGNGDLSARTEAQASNLEETAASMEEINGTIQQTAHLAAEGAALARDTASVAQRSHAAVTNVADTMKEIAESSRRIGDIIQVIEGVAFQTNILALNAAVEAARAGEQGRGFAVVAAEVRALAQRTSTAAKEIRALIEESRQRVDAGDERAREARDRMDEAMASVERVAAVLEEIRHSTREQTTGVSQVSEAVSQLDSITQQNAAMVEELSAASASLNRQVEQVHNTIRVFRLTPKDVTLAEDDAVEMRKRYLSPVEAEASSPPPTAKPASDQPSAAKPPAAAPQARALQRTASPKPTASAAPAAATPPTPAAKASATPKPAATSAEDDWETF</sequence>
<dbReference type="SUPFAM" id="SSF55785">
    <property type="entry name" value="PYP-like sensor domain (PAS domain)"/>
    <property type="match status" value="1"/>
</dbReference>
<evidence type="ECO:0000256" key="9">
    <source>
        <dbReference type="ARBA" id="ARBA00029447"/>
    </source>
</evidence>
<dbReference type="CDD" id="cd06225">
    <property type="entry name" value="HAMP"/>
    <property type="match status" value="1"/>
</dbReference>
<evidence type="ECO:0000256" key="4">
    <source>
        <dbReference type="ARBA" id="ARBA00022500"/>
    </source>
</evidence>
<dbReference type="SMART" id="SM00304">
    <property type="entry name" value="HAMP"/>
    <property type="match status" value="1"/>
</dbReference>
<dbReference type="Pfam" id="PF08447">
    <property type="entry name" value="PAS_3"/>
    <property type="match status" value="1"/>
</dbReference>
<keyword evidence="3" id="KW-0488">Methylation</keyword>
<evidence type="ECO:0000256" key="7">
    <source>
        <dbReference type="ARBA" id="ARBA00022989"/>
    </source>
</evidence>
<dbReference type="GO" id="GO:0004888">
    <property type="term" value="F:transmembrane signaling receptor activity"/>
    <property type="evidence" value="ECO:0007669"/>
    <property type="project" value="TreeGrafter"/>
</dbReference>
<dbReference type="Pfam" id="PF00015">
    <property type="entry name" value="MCPsignal"/>
    <property type="match status" value="1"/>
</dbReference>
<dbReference type="CDD" id="cd00130">
    <property type="entry name" value="PAS"/>
    <property type="match status" value="1"/>
</dbReference>
<dbReference type="AlphaFoldDB" id="A0A4R6UME8"/>
<dbReference type="InterPro" id="IPR000014">
    <property type="entry name" value="PAS"/>
</dbReference>
<feature type="domain" description="HAMP" evidence="14">
    <location>
        <begin position="213"/>
        <end position="265"/>
    </location>
</feature>
<feature type="compositionally biased region" description="Low complexity" evidence="11">
    <location>
        <begin position="549"/>
        <end position="586"/>
    </location>
</feature>
<dbReference type="InterPro" id="IPR051310">
    <property type="entry name" value="MCP_chemotaxis"/>
</dbReference>
<dbReference type="PANTHER" id="PTHR43531:SF7">
    <property type="entry name" value="AEROTAXIS RECEPTOR"/>
    <property type="match status" value="1"/>
</dbReference>
<comment type="caution">
    <text evidence="15">The sequence shown here is derived from an EMBL/GenBank/DDBJ whole genome shotgun (WGS) entry which is preliminary data.</text>
</comment>
<evidence type="ECO:0000313" key="15">
    <source>
        <dbReference type="EMBL" id="TDQ44404.1"/>
    </source>
</evidence>
<keyword evidence="2" id="KW-1003">Cell membrane</keyword>
<dbReference type="EMBL" id="SNYL01000003">
    <property type="protein sequence ID" value="TDQ44404.1"/>
    <property type="molecule type" value="Genomic_DNA"/>
</dbReference>
<dbReference type="FunFam" id="1.10.287.950:FF:000001">
    <property type="entry name" value="Methyl-accepting chemotaxis sensory transducer"/>
    <property type="match status" value="1"/>
</dbReference>
<dbReference type="InterPro" id="IPR003660">
    <property type="entry name" value="HAMP_dom"/>
</dbReference>
<dbReference type="PROSITE" id="PS50112">
    <property type="entry name" value="PAS"/>
    <property type="match status" value="1"/>
</dbReference>
<proteinExistence type="inferred from homology"/>
<keyword evidence="6" id="KW-0812">Transmembrane</keyword>
<comment type="subcellular location">
    <subcellularLocation>
        <location evidence="1">Cell inner membrane</location>
        <topology evidence="1">Multi-pass membrane protein</topology>
    </subcellularLocation>
</comment>
<keyword evidence="5" id="KW-0997">Cell inner membrane</keyword>
<evidence type="ECO:0000259" key="12">
    <source>
        <dbReference type="PROSITE" id="PS50111"/>
    </source>
</evidence>
<dbReference type="FunFam" id="3.30.450.20:FF:000046">
    <property type="entry name" value="Aerotaxis sensor receptor"/>
    <property type="match status" value="1"/>
</dbReference>
<dbReference type="InterPro" id="IPR004089">
    <property type="entry name" value="MCPsignal_dom"/>
</dbReference>
<dbReference type="OrthoDB" id="9806477at2"/>
<keyword evidence="16" id="KW-1185">Reference proteome</keyword>
<dbReference type="InterPro" id="IPR013655">
    <property type="entry name" value="PAS_fold_3"/>
</dbReference>
<dbReference type="Pfam" id="PF00672">
    <property type="entry name" value="HAMP"/>
    <property type="match status" value="1"/>
</dbReference>
<dbReference type="InterPro" id="IPR035965">
    <property type="entry name" value="PAS-like_dom_sf"/>
</dbReference>
<protein>
    <submittedName>
        <fullName evidence="15">Methyl-accepting chemotaxis sensory transducer with Pas/Pac sensor</fullName>
    </submittedName>
</protein>
<dbReference type="SMART" id="SM00283">
    <property type="entry name" value="MA"/>
    <property type="match status" value="1"/>
</dbReference>
<keyword evidence="4" id="KW-0145">Chemotaxis</keyword>
<dbReference type="Gene3D" id="3.30.450.20">
    <property type="entry name" value="PAS domain"/>
    <property type="match status" value="1"/>
</dbReference>
<evidence type="ECO:0000256" key="10">
    <source>
        <dbReference type="PROSITE-ProRule" id="PRU00284"/>
    </source>
</evidence>
<evidence type="ECO:0000256" key="5">
    <source>
        <dbReference type="ARBA" id="ARBA00022519"/>
    </source>
</evidence>
<feature type="region of interest" description="Disordered" evidence="11">
    <location>
        <begin position="535"/>
        <end position="614"/>
    </location>
</feature>
<evidence type="ECO:0000256" key="6">
    <source>
        <dbReference type="ARBA" id="ARBA00022692"/>
    </source>
</evidence>
<evidence type="ECO:0000256" key="2">
    <source>
        <dbReference type="ARBA" id="ARBA00022475"/>
    </source>
</evidence>
<organism evidence="15 16">
    <name type="scientific">Tepidicella xavieri</name>
    <dbReference type="NCBI Taxonomy" id="360241"/>
    <lineage>
        <taxon>Bacteria</taxon>
        <taxon>Pseudomonadati</taxon>
        <taxon>Pseudomonadota</taxon>
        <taxon>Betaproteobacteria</taxon>
        <taxon>Burkholderiales</taxon>
        <taxon>Tepidicella</taxon>
    </lineage>
</organism>
<keyword evidence="7" id="KW-1133">Transmembrane helix</keyword>
<dbReference type="Gene3D" id="1.10.287.950">
    <property type="entry name" value="Methyl-accepting chemotaxis protein"/>
    <property type="match status" value="1"/>
</dbReference>
<evidence type="ECO:0000259" key="13">
    <source>
        <dbReference type="PROSITE" id="PS50112"/>
    </source>
</evidence>
<feature type="compositionally biased region" description="Low complexity" evidence="11">
    <location>
        <begin position="593"/>
        <end position="606"/>
    </location>
</feature>
<dbReference type="NCBIfam" id="TIGR00229">
    <property type="entry name" value="sensory_box"/>
    <property type="match status" value="1"/>
</dbReference>
<evidence type="ECO:0000256" key="3">
    <source>
        <dbReference type="ARBA" id="ARBA00022481"/>
    </source>
</evidence>
<reference evidence="15 16" key="1">
    <citation type="submission" date="2019-03" db="EMBL/GenBank/DDBJ databases">
        <title>Genomic Encyclopedia of Type Strains, Phase IV (KMG-IV): sequencing the most valuable type-strain genomes for metagenomic binning, comparative biology and taxonomic classification.</title>
        <authorList>
            <person name="Goeker M."/>
        </authorList>
    </citation>
    <scope>NUCLEOTIDE SEQUENCE [LARGE SCALE GENOMIC DNA]</scope>
    <source>
        <strain evidence="15 16">DSM 19605</strain>
    </source>
</reference>
<evidence type="ECO:0000256" key="1">
    <source>
        <dbReference type="ARBA" id="ARBA00004429"/>
    </source>
</evidence>
<dbReference type="PROSITE" id="PS50885">
    <property type="entry name" value="HAMP"/>
    <property type="match status" value="1"/>
</dbReference>
<dbReference type="GO" id="GO:0007165">
    <property type="term" value="P:signal transduction"/>
    <property type="evidence" value="ECO:0007669"/>
    <property type="project" value="UniProtKB-KW"/>
</dbReference>